<evidence type="ECO:0000313" key="3">
    <source>
        <dbReference type="Proteomes" id="UP001596505"/>
    </source>
</evidence>
<feature type="transmembrane region" description="Helical" evidence="1">
    <location>
        <begin position="62"/>
        <end position="84"/>
    </location>
</feature>
<dbReference type="Proteomes" id="UP001596505">
    <property type="component" value="Unassembled WGS sequence"/>
</dbReference>
<feature type="transmembrane region" description="Helical" evidence="1">
    <location>
        <begin position="21"/>
        <end position="42"/>
    </location>
</feature>
<keyword evidence="1" id="KW-0472">Membrane</keyword>
<protein>
    <submittedName>
        <fullName evidence="2">ABC transporter permease</fullName>
    </submittedName>
</protein>
<gene>
    <name evidence="2" type="ORF">ACFQRG_02330</name>
</gene>
<accession>A0ABW2PX86</accession>
<proteinExistence type="predicted"/>
<evidence type="ECO:0000313" key="2">
    <source>
        <dbReference type="EMBL" id="MFC7391831.1"/>
    </source>
</evidence>
<comment type="caution">
    <text evidence="2">The sequence shown here is derived from an EMBL/GenBank/DDBJ whole genome shotgun (WGS) entry which is preliminary data.</text>
</comment>
<feature type="transmembrane region" description="Helical" evidence="1">
    <location>
        <begin position="153"/>
        <end position="171"/>
    </location>
</feature>
<feature type="transmembrane region" description="Helical" evidence="1">
    <location>
        <begin position="105"/>
        <end position="133"/>
    </location>
</feature>
<reference evidence="3" key="1">
    <citation type="journal article" date="2019" name="Int. J. Syst. Evol. Microbiol.">
        <title>The Global Catalogue of Microorganisms (GCM) 10K type strain sequencing project: providing services to taxonomists for standard genome sequencing and annotation.</title>
        <authorList>
            <consortium name="The Broad Institute Genomics Platform"/>
            <consortium name="The Broad Institute Genome Sequencing Center for Infectious Disease"/>
            <person name="Wu L."/>
            <person name="Ma J."/>
        </authorList>
    </citation>
    <scope>NUCLEOTIDE SEQUENCE [LARGE SCALE GENOMIC DNA]</scope>
    <source>
        <strain evidence="3">CGMCC 1.16305</strain>
    </source>
</reference>
<sequence length="257" mass="29125">MSRFYGLIQNEMIKIFQRTRTWVLIAALVFCDLVFAIVMKKFTHGTGMVYNVWDFCSDSTNLLIGVNICGLVIAGDIVASEFAWGTIKLLLIRPIKRYKILLSKYVTVLLFTVFLLLLLYVFSLIFGAIFFGFSHTLESIYTLAGTFLTYSNQSINILISLTFAFMLSTAFRSSSLSISLSIMIVFLSKTVVEALSYSKITWGKYIVFSNTDFSQFTKGEPLFTGMTPGFSITVLLIYYLAFLFISWLVFTKRDVAV</sequence>
<dbReference type="PANTHER" id="PTHR37305:SF1">
    <property type="entry name" value="MEMBRANE PROTEIN"/>
    <property type="match status" value="1"/>
</dbReference>
<dbReference type="PANTHER" id="PTHR37305">
    <property type="entry name" value="INTEGRAL MEMBRANE PROTEIN-RELATED"/>
    <property type="match status" value="1"/>
</dbReference>
<organism evidence="2 3">
    <name type="scientific">Scopulibacillus cellulosilyticus</name>
    <dbReference type="NCBI Taxonomy" id="2665665"/>
    <lineage>
        <taxon>Bacteria</taxon>
        <taxon>Bacillati</taxon>
        <taxon>Bacillota</taxon>
        <taxon>Bacilli</taxon>
        <taxon>Bacillales</taxon>
        <taxon>Sporolactobacillaceae</taxon>
        <taxon>Scopulibacillus</taxon>
    </lineage>
</organism>
<keyword evidence="1" id="KW-1133">Transmembrane helix</keyword>
<feature type="transmembrane region" description="Helical" evidence="1">
    <location>
        <begin position="230"/>
        <end position="250"/>
    </location>
</feature>
<feature type="transmembrane region" description="Helical" evidence="1">
    <location>
        <begin position="178"/>
        <end position="197"/>
    </location>
</feature>
<dbReference type="RefSeq" id="WP_380963208.1">
    <property type="nucleotide sequence ID" value="NZ_JBHTCO010000002.1"/>
</dbReference>
<keyword evidence="3" id="KW-1185">Reference proteome</keyword>
<dbReference type="Pfam" id="PF12730">
    <property type="entry name" value="ABC2_membrane_4"/>
    <property type="match status" value="1"/>
</dbReference>
<dbReference type="EMBL" id="JBHTCO010000002">
    <property type="protein sequence ID" value="MFC7391831.1"/>
    <property type="molecule type" value="Genomic_DNA"/>
</dbReference>
<keyword evidence="1" id="KW-0812">Transmembrane</keyword>
<name>A0ABW2PX86_9BACL</name>
<evidence type="ECO:0000256" key="1">
    <source>
        <dbReference type="SAM" id="Phobius"/>
    </source>
</evidence>